<sequence length="196" mass="22678">IFDDAPIVYESVRFQRAGFHDSRHAAPTIYEGAPNRANDEAWYRLLSVGVVLISDEENSRIVNGSASTRQDSHQHIVELELFHQLHCVKWLRDQFWELYSAIGTVNPRLSDIPQRSNHTDHCIDYLRQAIMCHGDLTPITFEWIPEISGYIAHHSTEHQCRDFESIFEWAERRGAHGVHADANHVNVELQHPETFD</sequence>
<dbReference type="PANTHER" id="PTHR33365">
    <property type="entry name" value="YALI0B05434P"/>
    <property type="match status" value="1"/>
</dbReference>
<keyword evidence="6" id="KW-0472">Membrane</keyword>
<comment type="caution">
    <text evidence="9">The sequence shown here is derived from an EMBL/GenBank/DDBJ whole genome shotgun (WGS) entry which is preliminary data.</text>
</comment>
<dbReference type="PANTHER" id="PTHR33365:SF4">
    <property type="entry name" value="CYCLOCHLOROTINE BIOSYNTHESIS PROTEIN O"/>
    <property type="match status" value="1"/>
</dbReference>
<evidence type="ECO:0000256" key="4">
    <source>
        <dbReference type="ARBA" id="ARBA00022989"/>
    </source>
</evidence>
<keyword evidence="10" id="KW-1185">Reference proteome</keyword>
<dbReference type="Pfam" id="PF11807">
    <property type="entry name" value="UstYa"/>
    <property type="match status" value="1"/>
</dbReference>
<comment type="subcellular location">
    <subcellularLocation>
        <location evidence="1">Membrane</location>
        <topology evidence="1">Single-pass membrane protein</topology>
    </subcellularLocation>
</comment>
<evidence type="ECO:0000256" key="2">
    <source>
        <dbReference type="ARBA" id="ARBA00004685"/>
    </source>
</evidence>
<reference evidence="9" key="2">
    <citation type="submission" date="2023-06" db="EMBL/GenBank/DDBJ databases">
        <authorList>
            <consortium name="Lawrence Berkeley National Laboratory"/>
            <person name="Haridas S."/>
            <person name="Hensen N."/>
            <person name="Bonometti L."/>
            <person name="Westerberg I."/>
            <person name="Brannstrom I.O."/>
            <person name="Guillou S."/>
            <person name="Cros-Aarteil S."/>
            <person name="Calhoun S."/>
            <person name="Kuo A."/>
            <person name="Mondo S."/>
            <person name="Pangilinan J."/>
            <person name="Riley R."/>
            <person name="Labutti K."/>
            <person name="Andreopoulos B."/>
            <person name="Lipzen A."/>
            <person name="Chen C."/>
            <person name="Yanf M."/>
            <person name="Daum C."/>
            <person name="Ng V."/>
            <person name="Clum A."/>
            <person name="Steindorff A."/>
            <person name="Ohm R."/>
            <person name="Martin F."/>
            <person name="Silar P."/>
            <person name="Natvig D."/>
            <person name="Lalanne C."/>
            <person name="Gautier V."/>
            <person name="Ament-Velasquez S.L."/>
            <person name="Kruys A."/>
            <person name="Hutchinson M.I."/>
            <person name="Powell A.J."/>
            <person name="Barry K."/>
            <person name="Miller A.N."/>
            <person name="Grigoriev I.V."/>
            <person name="Debuchy R."/>
            <person name="Gladieux P."/>
            <person name="Thoren M.H."/>
            <person name="Johannesson H."/>
        </authorList>
    </citation>
    <scope>NUCLEOTIDE SEQUENCE</scope>
    <source>
        <strain evidence="9">CBS 314.62</strain>
    </source>
</reference>
<evidence type="ECO:0000256" key="7">
    <source>
        <dbReference type="ARBA" id="ARBA00023180"/>
    </source>
</evidence>
<evidence type="ECO:0000313" key="10">
    <source>
        <dbReference type="Proteomes" id="UP001270362"/>
    </source>
</evidence>
<feature type="non-terminal residue" evidence="9">
    <location>
        <position position="196"/>
    </location>
</feature>
<keyword evidence="4" id="KW-1133">Transmembrane helix</keyword>
<protein>
    <submittedName>
        <fullName evidence="9">Uncharacterized protein</fullName>
    </submittedName>
</protein>
<comment type="similarity">
    <text evidence="8">Belongs to the ustYa family.</text>
</comment>
<evidence type="ECO:0000256" key="8">
    <source>
        <dbReference type="ARBA" id="ARBA00035112"/>
    </source>
</evidence>
<keyword evidence="7" id="KW-0325">Glycoprotein</keyword>
<dbReference type="GO" id="GO:0016020">
    <property type="term" value="C:membrane"/>
    <property type="evidence" value="ECO:0007669"/>
    <property type="project" value="UniProtKB-SubCell"/>
</dbReference>
<evidence type="ECO:0000256" key="1">
    <source>
        <dbReference type="ARBA" id="ARBA00004167"/>
    </source>
</evidence>
<evidence type="ECO:0000313" key="9">
    <source>
        <dbReference type="EMBL" id="KAK3690281.1"/>
    </source>
</evidence>
<proteinExistence type="inferred from homology"/>
<dbReference type="EMBL" id="JAULSO010000002">
    <property type="protein sequence ID" value="KAK3690281.1"/>
    <property type="molecule type" value="Genomic_DNA"/>
</dbReference>
<evidence type="ECO:0000256" key="5">
    <source>
        <dbReference type="ARBA" id="ARBA00023026"/>
    </source>
</evidence>
<name>A0AAE0XD52_9PEZI</name>
<dbReference type="Proteomes" id="UP001270362">
    <property type="component" value="Unassembled WGS sequence"/>
</dbReference>
<keyword evidence="3" id="KW-0812">Transmembrane</keyword>
<dbReference type="GO" id="GO:0043386">
    <property type="term" value="P:mycotoxin biosynthetic process"/>
    <property type="evidence" value="ECO:0007669"/>
    <property type="project" value="InterPro"/>
</dbReference>
<dbReference type="AlphaFoldDB" id="A0AAE0XD52"/>
<comment type="pathway">
    <text evidence="2">Mycotoxin biosynthesis.</text>
</comment>
<evidence type="ECO:0000256" key="3">
    <source>
        <dbReference type="ARBA" id="ARBA00022692"/>
    </source>
</evidence>
<dbReference type="InterPro" id="IPR021765">
    <property type="entry name" value="UstYa-like"/>
</dbReference>
<reference evidence="9" key="1">
    <citation type="journal article" date="2023" name="Mol. Phylogenet. Evol.">
        <title>Genome-scale phylogeny and comparative genomics of the fungal order Sordariales.</title>
        <authorList>
            <person name="Hensen N."/>
            <person name="Bonometti L."/>
            <person name="Westerberg I."/>
            <person name="Brannstrom I.O."/>
            <person name="Guillou S."/>
            <person name="Cros-Aarteil S."/>
            <person name="Calhoun S."/>
            <person name="Haridas S."/>
            <person name="Kuo A."/>
            <person name="Mondo S."/>
            <person name="Pangilinan J."/>
            <person name="Riley R."/>
            <person name="LaButti K."/>
            <person name="Andreopoulos B."/>
            <person name="Lipzen A."/>
            <person name="Chen C."/>
            <person name="Yan M."/>
            <person name="Daum C."/>
            <person name="Ng V."/>
            <person name="Clum A."/>
            <person name="Steindorff A."/>
            <person name="Ohm R.A."/>
            <person name="Martin F."/>
            <person name="Silar P."/>
            <person name="Natvig D.O."/>
            <person name="Lalanne C."/>
            <person name="Gautier V."/>
            <person name="Ament-Velasquez S.L."/>
            <person name="Kruys A."/>
            <person name="Hutchinson M.I."/>
            <person name="Powell A.J."/>
            <person name="Barry K."/>
            <person name="Miller A.N."/>
            <person name="Grigoriev I.V."/>
            <person name="Debuchy R."/>
            <person name="Gladieux P."/>
            <person name="Hiltunen Thoren M."/>
            <person name="Johannesson H."/>
        </authorList>
    </citation>
    <scope>NUCLEOTIDE SEQUENCE</scope>
    <source>
        <strain evidence="9">CBS 314.62</strain>
    </source>
</reference>
<accession>A0AAE0XD52</accession>
<gene>
    <name evidence="9" type="ORF">B0T22DRAFT_379654</name>
</gene>
<organism evidence="9 10">
    <name type="scientific">Podospora appendiculata</name>
    <dbReference type="NCBI Taxonomy" id="314037"/>
    <lineage>
        <taxon>Eukaryota</taxon>
        <taxon>Fungi</taxon>
        <taxon>Dikarya</taxon>
        <taxon>Ascomycota</taxon>
        <taxon>Pezizomycotina</taxon>
        <taxon>Sordariomycetes</taxon>
        <taxon>Sordariomycetidae</taxon>
        <taxon>Sordariales</taxon>
        <taxon>Podosporaceae</taxon>
        <taxon>Podospora</taxon>
    </lineage>
</organism>
<keyword evidence="5" id="KW-0843">Virulence</keyword>
<evidence type="ECO:0000256" key="6">
    <source>
        <dbReference type="ARBA" id="ARBA00023136"/>
    </source>
</evidence>